<dbReference type="Pfam" id="PF01927">
    <property type="entry name" value="Mut7-C"/>
    <property type="match status" value="1"/>
</dbReference>
<accession>A0A1W0WDQ4</accession>
<evidence type="ECO:0000313" key="5">
    <source>
        <dbReference type="Proteomes" id="UP000192578"/>
    </source>
</evidence>
<evidence type="ECO:0008006" key="6">
    <source>
        <dbReference type="Google" id="ProtNLM"/>
    </source>
</evidence>
<organism evidence="4 5">
    <name type="scientific">Hypsibius exemplaris</name>
    <name type="common">Freshwater tardigrade</name>
    <dbReference type="NCBI Taxonomy" id="2072580"/>
    <lineage>
        <taxon>Eukaryota</taxon>
        <taxon>Metazoa</taxon>
        <taxon>Ecdysozoa</taxon>
        <taxon>Tardigrada</taxon>
        <taxon>Eutardigrada</taxon>
        <taxon>Parachela</taxon>
        <taxon>Hypsibioidea</taxon>
        <taxon>Hypsibiidae</taxon>
        <taxon>Hypsibius</taxon>
    </lineage>
</organism>
<sequence>MSFDRWLEIITDDLVPRNAGREISPADGVFVLWVETTREAISVVDSKETFLISLEKLEASDIIGIDGEWKPDLVEGHKNLQLISILQLATRPPTAFLLDFLQLCCIPCISMIGNGCQTSSIPRQLIKLGFALDGDLARLEEIPVFRLAAKDPDMFERRTEREIPGSLTGIINVLFGEPLDKREQISNWERRPLRESQIIYAALDAFCLIEVWDVLRSRSADRNIAFPPGKMSPVKMSPKKFICDTHLEGLCKKLRNPCGVDTEFADKTWTEKRILEQTMRNRIFLTSPARWAIVREQVPDNRCFFIPSNTKLDLQLMYVVKHFNIFSDSVLGRRCSSCNGDVFIHATRHEVMRLVKLSPTSEAASSPPAKPAENVTENARDNPIPTAEPDFATCFKNVVEALESIDFLTGKITENGISVAVGSLQEFKMSHVKHYYICSSCGKVYWFGRHVDQTRHVVKERLLGLQPQHQLKHLWKSLTWPAFGLDLAYCQ</sequence>
<protein>
    <recommendedName>
        <fullName evidence="6">Exonuclease mut-7-like protein</fullName>
    </recommendedName>
</protein>
<dbReference type="AlphaFoldDB" id="A0A1W0WDQ4"/>
<dbReference type="InterPro" id="IPR052408">
    <property type="entry name" value="Exonuclease_MUT-7-like"/>
</dbReference>
<reference evidence="5" key="1">
    <citation type="submission" date="2017-01" db="EMBL/GenBank/DDBJ databases">
        <title>Comparative genomics of anhydrobiosis in the tardigrade Hypsibius dujardini.</title>
        <authorList>
            <person name="Yoshida Y."/>
            <person name="Koutsovoulos G."/>
            <person name="Laetsch D."/>
            <person name="Stevens L."/>
            <person name="Kumar S."/>
            <person name="Horikawa D."/>
            <person name="Ishino K."/>
            <person name="Komine S."/>
            <person name="Tomita M."/>
            <person name="Blaxter M."/>
            <person name="Arakawa K."/>
        </authorList>
    </citation>
    <scope>NUCLEOTIDE SEQUENCE [LARGE SCALE GENOMIC DNA]</scope>
    <source>
        <strain evidence="5">Z151</strain>
    </source>
</reference>
<dbReference type="OrthoDB" id="18193at2759"/>
<evidence type="ECO:0000259" key="2">
    <source>
        <dbReference type="Pfam" id="PF01612"/>
    </source>
</evidence>
<dbReference type="InterPro" id="IPR012337">
    <property type="entry name" value="RNaseH-like_sf"/>
</dbReference>
<keyword evidence="5" id="KW-1185">Reference proteome</keyword>
<dbReference type="Pfam" id="PF01612">
    <property type="entry name" value="DNA_pol_A_exo1"/>
    <property type="match status" value="1"/>
</dbReference>
<dbReference type="GO" id="GO:0003676">
    <property type="term" value="F:nucleic acid binding"/>
    <property type="evidence" value="ECO:0007669"/>
    <property type="project" value="InterPro"/>
</dbReference>
<dbReference type="EMBL" id="MTYJ01000126">
    <property type="protein sequence ID" value="OQV13345.1"/>
    <property type="molecule type" value="Genomic_DNA"/>
</dbReference>
<evidence type="ECO:0000259" key="3">
    <source>
        <dbReference type="Pfam" id="PF01927"/>
    </source>
</evidence>
<evidence type="ECO:0000256" key="1">
    <source>
        <dbReference type="SAM" id="MobiDB-lite"/>
    </source>
</evidence>
<dbReference type="SUPFAM" id="SSF53098">
    <property type="entry name" value="Ribonuclease H-like"/>
    <property type="match status" value="1"/>
</dbReference>
<dbReference type="GO" id="GO:0008408">
    <property type="term" value="F:3'-5' exonuclease activity"/>
    <property type="evidence" value="ECO:0007669"/>
    <property type="project" value="InterPro"/>
</dbReference>
<dbReference type="PANTHER" id="PTHR47765">
    <property type="entry name" value="3'-5' EXONUCLEASE DOMAIN-CONTAINING PROTEIN"/>
    <property type="match status" value="1"/>
</dbReference>
<feature type="domain" description="Mut7-C RNAse" evidence="3">
    <location>
        <begin position="239"/>
        <end position="355"/>
    </location>
</feature>
<evidence type="ECO:0000313" key="4">
    <source>
        <dbReference type="EMBL" id="OQV13345.1"/>
    </source>
</evidence>
<dbReference type="InterPro" id="IPR002782">
    <property type="entry name" value="Mut7-C_RNAse_dom"/>
</dbReference>
<name>A0A1W0WDQ4_HYPEX</name>
<dbReference type="Proteomes" id="UP000192578">
    <property type="component" value="Unassembled WGS sequence"/>
</dbReference>
<gene>
    <name evidence="4" type="ORF">BV898_12455</name>
</gene>
<dbReference type="GO" id="GO:0006139">
    <property type="term" value="P:nucleobase-containing compound metabolic process"/>
    <property type="evidence" value="ECO:0007669"/>
    <property type="project" value="InterPro"/>
</dbReference>
<feature type="domain" description="3'-5' exonuclease" evidence="2">
    <location>
        <begin position="44"/>
        <end position="217"/>
    </location>
</feature>
<dbReference type="InterPro" id="IPR002562">
    <property type="entry name" value="3'-5'_exonuclease_dom"/>
</dbReference>
<comment type="caution">
    <text evidence="4">The sequence shown here is derived from an EMBL/GenBank/DDBJ whole genome shotgun (WGS) entry which is preliminary data.</text>
</comment>
<proteinExistence type="predicted"/>
<dbReference type="PANTHER" id="PTHR47765:SF2">
    <property type="entry name" value="EXONUCLEASE MUT-7 HOMOLOG"/>
    <property type="match status" value="1"/>
</dbReference>
<dbReference type="Gene3D" id="3.30.420.10">
    <property type="entry name" value="Ribonuclease H-like superfamily/Ribonuclease H"/>
    <property type="match status" value="1"/>
</dbReference>
<dbReference type="InterPro" id="IPR036397">
    <property type="entry name" value="RNaseH_sf"/>
</dbReference>
<feature type="region of interest" description="Disordered" evidence="1">
    <location>
        <begin position="359"/>
        <end position="383"/>
    </location>
</feature>